<name>A0AAJ0HRE8_9PEZI</name>
<feature type="coiled-coil region" evidence="1">
    <location>
        <begin position="37"/>
        <end position="64"/>
    </location>
</feature>
<reference evidence="2" key="2">
    <citation type="submission" date="2023-06" db="EMBL/GenBank/DDBJ databases">
        <authorList>
            <consortium name="Lawrence Berkeley National Laboratory"/>
            <person name="Haridas S."/>
            <person name="Hensen N."/>
            <person name="Bonometti L."/>
            <person name="Westerberg I."/>
            <person name="Brannstrom I.O."/>
            <person name="Guillou S."/>
            <person name="Cros-Aarteil S."/>
            <person name="Calhoun S."/>
            <person name="Kuo A."/>
            <person name="Mondo S."/>
            <person name="Pangilinan J."/>
            <person name="Riley R."/>
            <person name="Labutti K."/>
            <person name="Andreopoulos B."/>
            <person name="Lipzen A."/>
            <person name="Chen C."/>
            <person name="Yanf M."/>
            <person name="Daum C."/>
            <person name="Ng V."/>
            <person name="Clum A."/>
            <person name="Steindorff A."/>
            <person name="Ohm R."/>
            <person name="Martin F."/>
            <person name="Silar P."/>
            <person name="Natvig D."/>
            <person name="Lalanne C."/>
            <person name="Gautier V."/>
            <person name="Ament-Velasquez S.L."/>
            <person name="Kruys A."/>
            <person name="Hutchinson M.I."/>
            <person name="Powell A.J."/>
            <person name="Barry K."/>
            <person name="Miller A.N."/>
            <person name="Grigoriev I.V."/>
            <person name="Debuchy R."/>
            <person name="Gladieux P."/>
            <person name="Thoren M.H."/>
            <person name="Johannesson H."/>
        </authorList>
    </citation>
    <scope>NUCLEOTIDE SEQUENCE</scope>
    <source>
        <strain evidence="2">CBS 955.72</strain>
    </source>
</reference>
<comment type="caution">
    <text evidence="2">The sequence shown here is derived from an EMBL/GenBank/DDBJ whole genome shotgun (WGS) entry which is preliminary data.</text>
</comment>
<evidence type="ECO:0000256" key="1">
    <source>
        <dbReference type="SAM" id="Coils"/>
    </source>
</evidence>
<keyword evidence="1" id="KW-0175">Coiled coil</keyword>
<dbReference type="Proteomes" id="UP001275084">
    <property type="component" value="Unassembled WGS sequence"/>
</dbReference>
<gene>
    <name evidence="2" type="ORF">B0T25DRAFT_534105</name>
</gene>
<reference evidence="2" key="1">
    <citation type="journal article" date="2023" name="Mol. Phylogenet. Evol.">
        <title>Genome-scale phylogeny and comparative genomics of the fungal order Sordariales.</title>
        <authorList>
            <person name="Hensen N."/>
            <person name="Bonometti L."/>
            <person name="Westerberg I."/>
            <person name="Brannstrom I.O."/>
            <person name="Guillou S."/>
            <person name="Cros-Aarteil S."/>
            <person name="Calhoun S."/>
            <person name="Haridas S."/>
            <person name="Kuo A."/>
            <person name="Mondo S."/>
            <person name="Pangilinan J."/>
            <person name="Riley R."/>
            <person name="LaButti K."/>
            <person name="Andreopoulos B."/>
            <person name="Lipzen A."/>
            <person name="Chen C."/>
            <person name="Yan M."/>
            <person name="Daum C."/>
            <person name="Ng V."/>
            <person name="Clum A."/>
            <person name="Steindorff A."/>
            <person name="Ohm R.A."/>
            <person name="Martin F."/>
            <person name="Silar P."/>
            <person name="Natvig D.O."/>
            <person name="Lalanne C."/>
            <person name="Gautier V."/>
            <person name="Ament-Velasquez S.L."/>
            <person name="Kruys A."/>
            <person name="Hutchinson M.I."/>
            <person name="Powell A.J."/>
            <person name="Barry K."/>
            <person name="Miller A.N."/>
            <person name="Grigoriev I.V."/>
            <person name="Debuchy R."/>
            <person name="Gladieux P."/>
            <person name="Hiltunen Thoren M."/>
            <person name="Johannesson H."/>
        </authorList>
    </citation>
    <scope>NUCLEOTIDE SEQUENCE</scope>
    <source>
        <strain evidence="2">CBS 955.72</strain>
    </source>
</reference>
<evidence type="ECO:0000313" key="3">
    <source>
        <dbReference type="Proteomes" id="UP001275084"/>
    </source>
</evidence>
<organism evidence="2 3">
    <name type="scientific">Lasiosphaeria hispida</name>
    <dbReference type="NCBI Taxonomy" id="260671"/>
    <lineage>
        <taxon>Eukaryota</taxon>
        <taxon>Fungi</taxon>
        <taxon>Dikarya</taxon>
        <taxon>Ascomycota</taxon>
        <taxon>Pezizomycotina</taxon>
        <taxon>Sordariomycetes</taxon>
        <taxon>Sordariomycetidae</taxon>
        <taxon>Sordariales</taxon>
        <taxon>Lasiosphaeriaceae</taxon>
        <taxon>Lasiosphaeria</taxon>
    </lineage>
</organism>
<sequence>MDQQPPAAIDAAILGDACSTFRDQLVLLANSQGAQGHQQIMNAIQGIQQQMGEMQQQLGGMQQQMEIRFNKLENGSINREISVMNATLWKQNMHSNLHPLVNVHTGQDIPDFPHTAGDLLQLNEPTTDAILTALSLNVPQNTALVMKKEWIRRRWMAVY</sequence>
<keyword evidence="3" id="KW-1185">Reference proteome</keyword>
<protein>
    <submittedName>
        <fullName evidence="2">Uncharacterized protein</fullName>
    </submittedName>
</protein>
<evidence type="ECO:0000313" key="2">
    <source>
        <dbReference type="EMBL" id="KAK3359882.1"/>
    </source>
</evidence>
<dbReference type="AlphaFoldDB" id="A0AAJ0HRE8"/>
<dbReference type="EMBL" id="JAUIQD010000002">
    <property type="protein sequence ID" value="KAK3359882.1"/>
    <property type="molecule type" value="Genomic_DNA"/>
</dbReference>
<proteinExistence type="predicted"/>
<accession>A0AAJ0HRE8</accession>